<proteinExistence type="predicted"/>
<evidence type="ECO:0000313" key="2">
    <source>
        <dbReference type="EMBL" id="KDO37609.1"/>
    </source>
</evidence>
<evidence type="ECO:0000313" key="3">
    <source>
        <dbReference type="Proteomes" id="UP000027120"/>
    </source>
</evidence>
<name>A0A067D3R0_CITSI</name>
<dbReference type="AlphaFoldDB" id="A0A067D3R0"/>
<keyword evidence="3" id="KW-1185">Reference proteome</keyword>
<dbReference type="Proteomes" id="UP000027120">
    <property type="component" value="Unassembled WGS sequence"/>
</dbReference>
<keyword evidence="1" id="KW-0175">Coiled coil</keyword>
<feature type="coiled-coil region" evidence="1">
    <location>
        <begin position="28"/>
        <end position="98"/>
    </location>
</feature>
<evidence type="ECO:0000256" key="1">
    <source>
        <dbReference type="SAM" id="Coils"/>
    </source>
</evidence>
<dbReference type="EMBL" id="KK790171">
    <property type="protein sequence ID" value="KDO37609.1"/>
    <property type="molecule type" value="Genomic_DNA"/>
</dbReference>
<protein>
    <recommendedName>
        <fullName evidence="4">Rx N-terminal domain-containing protein</fullName>
    </recommendedName>
</protein>
<reference evidence="2 3" key="1">
    <citation type="submission" date="2014-04" db="EMBL/GenBank/DDBJ databases">
        <authorList>
            <consortium name="International Citrus Genome Consortium"/>
            <person name="Gmitter F."/>
            <person name="Chen C."/>
            <person name="Farmerie W."/>
            <person name="Harkins T."/>
            <person name="Desany B."/>
            <person name="Mohiuddin M."/>
            <person name="Kodira C."/>
            <person name="Borodovsky M."/>
            <person name="Lomsadze A."/>
            <person name="Burns P."/>
            <person name="Jenkins J."/>
            <person name="Prochnik S."/>
            <person name="Shu S."/>
            <person name="Chapman J."/>
            <person name="Pitluck S."/>
            <person name="Schmutz J."/>
            <person name="Rokhsar D."/>
        </authorList>
    </citation>
    <scope>NUCLEOTIDE SEQUENCE</scope>
</reference>
<feature type="non-terminal residue" evidence="2">
    <location>
        <position position="166"/>
    </location>
</feature>
<organism evidence="2 3">
    <name type="scientific">Citrus sinensis</name>
    <name type="common">Sweet orange</name>
    <name type="synonym">Citrus aurantium var. sinensis</name>
    <dbReference type="NCBI Taxonomy" id="2711"/>
    <lineage>
        <taxon>Eukaryota</taxon>
        <taxon>Viridiplantae</taxon>
        <taxon>Streptophyta</taxon>
        <taxon>Embryophyta</taxon>
        <taxon>Tracheophyta</taxon>
        <taxon>Spermatophyta</taxon>
        <taxon>Magnoliopsida</taxon>
        <taxon>eudicotyledons</taxon>
        <taxon>Gunneridae</taxon>
        <taxon>Pentapetalae</taxon>
        <taxon>rosids</taxon>
        <taxon>malvids</taxon>
        <taxon>Sapindales</taxon>
        <taxon>Rutaceae</taxon>
        <taxon>Aurantioideae</taxon>
        <taxon>Citrus</taxon>
    </lineage>
</organism>
<gene>
    <name evidence="2" type="ORF">CISIN_1g0381652mg</name>
</gene>
<evidence type="ECO:0008006" key="4">
    <source>
        <dbReference type="Google" id="ProtNLM"/>
    </source>
</evidence>
<sequence>MGNLISTFLQPDFFNRTLNCVGQQAKYIWGLEKNLEGLETELHKLTRTRDDLKTRVEVEEQRPRTRRTNQVAGWLEDVQKLENEFTKLQQVKAQEMDRLCLGGLCSKNLASSYDFGRKVVMLTDRVINLRKDGEKIEVVVEKAPDGAAIELPLAQTIVGQELLVDR</sequence>
<accession>A0A067D3R0</accession>